<evidence type="ECO:0000313" key="1">
    <source>
        <dbReference type="EMBL" id="SMB81478.1"/>
    </source>
</evidence>
<sequence>MFKLTRTTAYTSKDQKKADVANSYIGYGVPGSSTARYYTDAQEQGIPTNDSFTPTADTVAFVSVNGGAKLTVDNLNRTFDDVNRVLQAGGEVVTDNPYHRSRNYNTGERQLANFLTSVGAFEHTTPHFSIWRL</sequence>
<evidence type="ECO:0000313" key="2">
    <source>
        <dbReference type="Proteomes" id="UP000192408"/>
    </source>
</evidence>
<name>A0A1W1UK34_9PAST</name>
<keyword evidence="2" id="KW-1185">Reference proteome</keyword>
<dbReference type="EMBL" id="FWWV01000006">
    <property type="protein sequence ID" value="SMB81478.1"/>
    <property type="molecule type" value="Genomic_DNA"/>
</dbReference>
<gene>
    <name evidence="1" type="ORF">SAMN05660772_01867</name>
</gene>
<accession>A0A1W1UK34</accession>
<organism evidence="1 2">
    <name type="scientific">Pasteurella testudinis DSM 23072</name>
    <dbReference type="NCBI Taxonomy" id="1122938"/>
    <lineage>
        <taxon>Bacteria</taxon>
        <taxon>Pseudomonadati</taxon>
        <taxon>Pseudomonadota</taxon>
        <taxon>Gammaproteobacteria</taxon>
        <taxon>Pasteurellales</taxon>
        <taxon>Pasteurellaceae</taxon>
        <taxon>Pasteurella</taxon>
    </lineage>
</organism>
<reference evidence="2" key="1">
    <citation type="submission" date="2017-04" db="EMBL/GenBank/DDBJ databases">
        <authorList>
            <person name="Varghese N."/>
            <person name="Submissions S."/>
        </authorList>
    </citation>
    <scope>NUCLEOTIDE SEQUENCE [LARGE SCALE GENOMIC DNA]</scope>
    <source>
        <strain evidence="2">DSM 23072</strain>
    </source>
</reference>
<protein>
    <submittedName>
        <fullName evidence="1">Uncharacterized protein</fullName>
    </submittedName>
</protein>
<dbReference type="RefSeq" id="WP_084256212.1">
    <property type="nucleotide sequence ID" value="NZ_FWWV01000006.1"/>
</dbReference>
<dbReference type="AlphaFoldDB" id="A0A1W1UK34"/>
<dbReference type="Proteomes" id="UP000192408">
    <property type="component" value="Unassembled WGS sequence"/>
</dbReference>
<dbReference type="STRING" id="1122938.SAMN05660772_01867"/>
<proteinExistence type="predicted"/>